<feature type="transmembrane region" description="Helical" evidence="1">
    <location>
        <begin position="184"/>
        <end position="204"/>
    </location>
</feature>
<feature type="transmembrane region" description="Helical" evidence="1">
    <location>
        <begin position="88"/>
        <end position="112"/>
    </location>
</feature>
<reference evidence="2 3" key="1">
    <citation type="journal article" date="2015" name="Genome Biol.">
        <title>Comparative genomics of Steinernema reveals deeply conserved gene regulatory networks.</title>
        <authorList>
            <person name="Dillman A.R."/>
            <person name="Macchietto M."/>
            <person name="Porter C.F."/>
            <person name="Rogers A."/>
            <person name="Williams B."/>
            <person name="Antoshechkin I."/>
            <person name="Lee M.M."/>
            <person name="Goodwin Z."/>
            <person name="Lu X."/>
            <person name="Lewis E.E."/>
            <person name="Goodrich-Blair H."/>
            <person name="Stock S.P."/>
            <person name="Adams B.J."/>
            <person name="Sternberg P.W."/>
            <person name="Mortazavi A."/>
        </authorList>
    </citation>
    <scope>NUCLEOTIDE SEQUENCE [LARGE SCALE GENOMIC DNA]</scope>
    <source>
        <strain evidence="2 3">ALL</strain>
    </source>
</reference>
<evidence type="ECO:0000313" key="2">
    <source>
        <dbReference type="EMBL" id="TMS34280.1"/>
    </source>
</evidence>
<dbReference type="Proteomes" id="UP000298663">
    <property type="component" value="Unassembled WGS sequence"/>
</dbReference>
<comment type="caution">
    <text evidence="2">The sequence shown here is derived from an EMBL/GenBank/DDBJ whole genome shotgun (WGS) entry which is preliminary data.</text>
</comment>
<reference evidence="2 3" key="2">
    <citation type="journal article" date="2019" name="G3 (Bethesda)">
        <title>Hybrid Assembly of the Genome of the Entomopathogenic Nematode Steinernema carpocapsae Identifies the X-Chromosome.</title>
        <authorList>
            <person name="Serra L."/>
            <person name="Macchietto M."/>
            <person name="Macias-Munoz A."/>
            <person name="McGill C.J."/>
            <person name="Rodriguez I.M."/>
            <person name="Rodriguez B."/>
            <person name="Murad R."/>
            <person name="Mortazavi A."/>
        </authorList>
    </citation>
    <scope>NUCLEOTIDE SEQUENCE [LARGE SCALE GENOMIC DNA]</scope>
    <source>
        <strain evidence="2 3">ALL</strain>
    </source>
</reference>
<gene>
    <name evidence="2" type="ORF">L596_001906</name>
</gene>
<evidence type="ECO:0000256" key="1">
    <source>
        <dbReference type="SAM" id="Phobius"/>
    </source>
</evidence>
<sequence>MQTLVCGSRLSTPIMLHRNIAIPSSLLVKRFINFPFQVDLRLPLGKALANDFEMKLRNLFGRASQEGSGTLNYALLSRNRELEEQREITIVAIPYLGVTGIVLTGFMIVTLVNIPLYTSQHVEVVEFSCWSQFSFSISGSFRCHLTRNGAVDVGRNAVVVGIPVFQHSHRGAVPRDYDRNRRRFLDSGGVEAFFVSLFFVFAVLRRCSQGEAARLWVAFLELLCRLLRLLKPILDAEHKLRADLTDVLA</sequence>
<keyword evidence="1" id="KW-0472">Membrane</keyword>
<dbReference type="OrthoDB" id="5869382at2759"/>
<proteinExistence type="predicted"/>
<protein>
    <submittedName>
        <fullName evidence="2">Uncharacterized protein</fullName>
    </submittedName>
</protein>
<dbReference type="EMBL" id="AZBU02000001">
    <property type="protein sequence ID" value="TMS34280.1"/>
    <property type="molecule type" value="Genomic_DNA"/>
</dbReference>
<accession>A0A4U8UMH1</accession>
<keyword evidence="3" id="KW-1185">Reference proteome</keyword>
<organism evidence="2 3">
    <name type="scientific">Steinernema carpocapsae</name>
    <name type="common">Entomopathogenic nematode</name>
    <dbReference type="NCBI Taxonomy" id="34508"/>
    <lineage>
        <taxon>Eukaryota</taxon>
        <taxon>Metazoa</taxon>
        <taxon>Ecdysozoa</taxon>
        <taxon>Nematoda</taxon>
        <taxon>Chromadorea</taxon>
        <taxon>Rhabditida</taxon>
        <taxon>Tylenchina</taxon>
        <taxon>Panagrolaimomorpha</taxon>
        <taxon>Strongyloidoidea</taxon>
        <taxon>Steinernematidae</taxon>
        <taxon>Steinernema</taxon>
    </lineage>
</organism>
<keyword evidence="1" id="KW-0812">Transmembrane</keyword>
<keyword evidence="1" id="KW-1133">Transmembrane helix</keyword>
<name>A0A4U8UMH1_STECR</name>
<evidence type="ECO:0000313" key="3">
    <source>
        <dbReference type="Proteomes" id="UP000298663"/>
    </source>
</evidence>
<dbReference type="AlphaFoldDB" id="A0A4U8UMH1"/>